<keyword evidence="1" id="KW-0676">Redox-active center</keyword>
<accession>A0ABR7D492</accession>
<dbReference type="SUPFAM" id="SSF52833">
    <property type="entry name" value="Thioredoxin-like"/>
    <property type="match status" value="1"/>
</dbReference>
<dbReference type="InterPro" id="IPR036249">
    <property type="entry name" value="Thioredoxin-like_sf"/>
</dbReference>
<feature type="domain" description="Thioredoxin" evidence="3">
    <location>
        <begin position="10"/>
        <end position="143"/>
    </location>
</feature>
<gene>
    <name evidence="4" type="ORF">H8S64_15935</name>
</gene>
<dbReference type="Gene3D" id="3.40.30.10">
    <property type="entry name" value="Glutaredoxin"/>
    <property type="match status" value="1"/>
</dbReference>
<dbReference type="Proteomes" id="UP000646484">
    <property type="component" value="Unassembled WGS sequence"/>
</dbReference>
<dbReference type="Pfam" id="PF13098">
    <property type="entry name" value="Thioredoxin_2"/>
    <property type="match status" value="1"/>
</dbReference>
<dbReference type="InterPro" id="IPR012336">
    <property type="entry name" value="Thioredoxin-like_fold"/>
</dbReference>
<sequence length="417" mass="48094">MRIKLFLILLLTGWGYVLCAQEEKQEGIVFMENEPWSEVLRQAKEQNRLIFMDCYTVWCGPCKGLSKDVFPQKQVGDFFNAHFVNAKYDMEKGDGKMLREKYKEYIIGFPTLLLIDQNGKVIHQMAGFQKAEDLIAGMKAGLEGKTLPALQKKYEAGTRDFETVRDYVAALNGAFKKESIPVIASEFMKTIPLEKLMDKEVWGLVGAYITDPYTEAYQFVFKQIEKFQYRVGVNRYDLERQLGNGMADAVKEIIQITTKTTNADTLKIMADKEEVLREMLEQNTVKRFPTYLCKLAINDLRLTGKVDAMFRMMVFADELNILNYENDFRGGTYLYITEHVKDKKVLNGILKIMTADQEKANQTKSDLVRSNYYDVIAAVYTKLGQKDKAAEAKKNYEQLEEKKMVEMKKIFGVKDEK</sequence>
<evidence type="ECO:0000313" key="5">
    <source>
        <dbReference type="Proteomes" id="UP000646484"/>
    </source>
</evidence>
<evidence type="ECO:0000256" key="2">
    <source>
        <dbReference type="SAM" id="Coils"/>
    </source>
</evidence>
<dbReference type="PROSITE" id="PS00194">
    <property type="entry name" value="THIOREDOXIN_1"/>
    <property type="match status" value="1"/>
</dbReference>
<keyword evidence="2" id="KW-0175">Coiled coil</keyword>
<protein>
    <submittedName>
        <fullName evidence="4">Thioredoxin family protein</fullName>
    </submittedName>
</protein>
<dbReference type="InterPro" id="IPR013766">
    <property type="entry name" value="Thioredoxin_domain"/>
</dbReference>
<dbReference type="PROSITE" id="PS51352">
    <property type="entry name" value="THIOREDOXIN_2"/>
    <property type="match status" value="1"/>
</dbReference>
<comment type="caution">
    <text evidence="4">The sequence shown here is derived from an EMBL/GenBank/DDBJ whole genome shotgun (WGS) entry which is preliminary data.</text>
</comment>
<organism evidence="4 5">
    <name type="scientific">Butyricimonas hominis</name>
    <dbReference type="NCBI Taxonomy" id="2763032"/>
    <lineage>
        <taxon>Bacteria</taxon>
        <taxon>Pseudomonadati</taxon>
        <taxon>Bacteroidota</taxon>
        <taxon>Bacteroidia</taxon>
        <taxon>Bacteroidales</taxon>
        <taxon>Odoribacteraceae</taxon>
        <taxon>Butyricimonas</taxon>
    </lineage>
</organism>
<dbReference type="EMBL" id="JACOOH010000007">
    <property type="protein sequence ID" value="MBC5622587.1"/>
    <property type="molecule type" value="Genomic_DNA"/>
</dbReference>
<evidence type="ECO:0000256" key="1">
    <source>
        <dbReference type="ARBA" id="ARBA00023284"/>
    </source>
</evidence>
<dbReference type="InterPro" id="IPR017937">
    <property type="entry name" value="Thioredoxin_CS"/>
</dbReference>
<proteinExistence type="predicted"/>
<feature type="coiled-coil region" evidence="2">
    <location>
        <begin position="382"/>
        <end position="409"/>
    </location>
</feature>
<evidence type="ECO:0000259" key="3">
    <source>
        <dbReference type="PROSITE" id="PS51352"/>
    </source>
</evidence>
<evidence type="ECO:0000313" key="4">
    <source>
        <dbReference type="EMBL" id="MBC5622587.1"/>
    </source>
</evidence>
<reference evidence="4 5" key="1">
    <citation type="submission" date="2020-08" db="EMBL/GenBank/DDBJ databases">
        <title>Genome public.</title>
        <authorList>
            <person name="Liu C."/>
            <person name="Sun Q."/>
        </authorList>
    </citation>
    <scope>NUCLEOTIDE SEQUENCE [LARGE SCALE GENOMIC DNA]</scope>
    <source>
        <strain evidence="4 5">NSJ-56</strain>
    </source>
</reference>
<keyword evidence="5" id="KW-1185">Reference proteome</keyword>
<dbReference type="RefSeq" id="WP_186977382.1">
    <property type="nucleotide sequence ID" value="NZ_JACOOH010000007.1"/>
</dbReference>
<name>A0ABR7D492_9BACT</name>